<dbReference type="AlphaFoldDB" id="A0A9D1V198"/>
<dbReference type="SUPFAM" id="SSF53659">
    <property type="entry name" value="Isocitrate/Isopropylmalate dehydrogenase-like"/>
    <property type="match status" value="1"/>
</dbReference>
<dbReference type="GO" id="GO:0016491">
    <property type="term" value="F:oxidoreductase activity"/>
    <property type="evidence" value="ECO:0007669"/>
    <property type="project" value="UniProtKB-KW"/>
</dbReference>
<keyword evidence="3" id="KW-0520">NAD</keyword>
<name>A0A9D1V198_9BACT</name>
<dbReference type="PANTHER" id="PTHR30004:SF6">
    <property type="entry name" value="D-THREONATE 4-PHOSPHATE DEHYDROGENASE"/>
    <property type="match status" value="1"/>
</dbReference>
<keyword evidence="1" id="KW-0479">Metal-binding</keyword>
<reference evidence="4" key="1">
    <citation type="journal article" date="2021" name="PeerJ">
        <title>Extensive microbial diversity within the chicken gut microbiome revealed by metagenomics and culture.</title>
        <authorList>
            <person name="Gilroy R."/>
            <person name="Ravi A."/>
            <person name="Getino M."/>
            <person name="Pursley I."/>
            <person name="Horton D.L."/>
            <person name="Alikhan N.F."/>
            <person name="Baker D."/>
            <person name="Gharbi K."/>
            <person name="Hall N."/>
            <person name="Watson M."/>
            <person name="Adriaenssens E.M."/>
            <person name="Foster-Nyarko E."/>
            <person name="Jarju S."/>
            <person name="Secka A."/>
            <person name="Antonio M."/>
            <person name="Oren A."/>
            <person name="Chaudhuri R.R."/>
            <person name="La Ragione R."/>
            <person name="Hildebrand F."/>
            <person name="Pallen M.J."/>
        </authorList>
    </citation>
    <scope>NUCLEOTIDE SEQUENCE</scope>
    <source>
        <strain evidence="4">23274</strain>
    </source>
</reference>
<dbReference type="PANTHER" id="PTHR30004">
    <property type="entry name" value="4-HYDROXYTHREONINE-4-PHOSPHATE DEHYDROGENASE"/>
    <property type="match status" value="1"/>
</dbReference>
<comment type="caution">
    <text evidence="4">The sequence shown here is derived from an EMBL/GenBank/DDBJ whole genome shotgun (WGS) entry which is preliminary data.</text>
</comment>
<dbReference type="InterPro" id="IPR005255">
    <property type="entry name" value="PdxA_fam"/>
</dbReference>
<organism evidence="4 5">
    <name type="scientific">Candidatus Odoribacter faecigallinarum</name>
    <dbReference type="NCBI Taxonomy" id="2838706"/>
    <lineage>
        <taxon>Bacteria</taxon>
        <taxon>Pseudomonadati</taxon>
        <taxon>Bacteroidota</taxon>
        <taxon>Bacteroidia</taxon>
        <taxon>Bacteroidales</taxon>
        <taxon>Odoribacteraceae</taxon>
        <taxon>Odoribacter</taxon>
    </lineage>
</organism>
<dbReference type="GO" id="GO:0046872">
    <property type="term" value="F:metal ion binding"/>
    <property type="evidence" value="ECO:0007669"/>
    <property type="project" value="UniProtKB-KW"/>
</dbReference>
<evidence type="ECO:0000313" key="5">
    <source>
        <dbReference type="Proteomes" id="UP000824202"/>
    </source>
</evidence>
<dbReference type="EMBL" id="DXFT01000176">
    <property type="protein sequence ID" value="HIX04246.1"/>
    <property type="molecule type" value="Genomic_DNA"/>
</dbReference>
<gene>
    <name evidence="4" type="ORF">H9863_09075</name>
</gene>
<evidence type="ECO:0000256" key="3">
    <source>
        <dbReference type="ARBA" id="ARBA00023027"/>
    </source>
</evidence>
<protein>
    <submittedName>
        <fullName evidence="4">4-hydroxythreonine-4-phosphate dehydrogenase PdxA</fullName>
    </submittedName>
</protein>
<sequence>MENKLLVGIAHGDVNSVSYELIIKLMLENKLCEVCTPVLFGSSKAAAYHRKALNIEGFALNSIQHPEDANAKRCNVINVTDDAVKVDLGRETRDSDEAAMLALRAALDCLDAGRIDVLAAAPQGCASFQEVGGWVNFLSKRYDRHVMPLYVGEKLKLGFLTAGIPFREIMGCITADAVYDRLALLDSTLKMDFTIRRPRIAVLGLNPYAGDGGYCGEEEKAILAPALEKARNAGIMALGPFSPEALFTGDVFEKFDAVLALYHGQGSALFRALEGYGGAVLFAGLPAVITTTAHGTAYDVVGKGVADDSGLRKAVYTAIDVLRNRKMNAELKANPLKHYNVAANSNETDMNVDQIAGVEKEKEE</sequence>
<evidence type="ECO:0000256" key="1">
    <source>
        <dbReference type="ARBA" id="ARBA00022723"/>
    </source>
</evidence>
<evidence type="ECO:0000256" key="2">
    <source>
        <dbReference type="ARBA" id="ARBA00023002"/>
    </source>
</evidence>
<dbReference type="Pfam" id="PF04166">
    <property type="entry name" value="PdxA"/>
    <property type="match status" value="1"/>
</dbReference>
<dbReference type="Proteomes" id="UP000824202">
    <property type="component" value="Unassembled WGS sequence"/>
</dbReference>
<reference evidence="4" key="2">
    <citation type="submission" date="2021-04" db="EMBL/GenBank/DDBJ databases">
        <authorList>
            <person name="Gilroy R."/>
        </authorList>
    </citation>
    <scope>NUCLEOTIDE SEQUENCE</scope>
    <source>
        <strain evidence="4">23274</strain>
    </source>
</reference>
<dbReference type="GO" id="GO:0051287">
    <property type="term" value="F:NAD binding"/>
    <property type="evidence" value="ECO:0007669"/>
    <property type="project" value="InterPro"/>
</dbReference>
<proteinExistence type="predicted"/>
<dbReference type="Gene3D" id="3.40.718.10">
    <property type="entry name" value="Isopropylmalate Dehydrogenase"/>
    <property type="match status" value="1"/>
</dbReference>
<keyword evidence="2" id="KW-0560">Oxidoreductase</keyword>
<accession>A0A9D1V198</accession>
<evidence type="ECO:0000313" key="4">
    <source>
        <dbReference type="EMBL" id="HIX04246.1"/>
    </source>
</evidence>